<dbReference type="InterPro" id="IPR003597">
    <property type="entry name" value="Ig_C1-set"/>
</dbReference>
<dbReference type="PROSITE" id="PS50835">
    <property type="entry name" value="IG_LIKE"/>
    <property type="match status" value="1"/>
</dbReference>
<evidence type="ECO:0000256" key="1">
    <source>
        <dbReference type="ARBA" id="ARBA00004479"/>
    </source>
</evidence>
<dbReference type="Gene3D" id="2.60.40.10">
    <property type="entry name" value="Immunoglobulins"/>
    <property type="match status" value="1"/>
</dbReference>
<dbReference type="GO" id="GO:0019882">
    <property type="term" value="P:antigen processing and presentation"/>
    <property type="evidence" value="ECO:0007669"/>
    <property type="project" value="InterPro"/>
</dbReference>
<dbReference type="OrthoDB" id="9940220at2759"/>
<organism evidence="9 10">
    <name type="scientific">Pygocentrus nattereri</name>
    <name type="common">Red-bellied piranha</name>
    <dbReference type="NCBI Taxonomy" id="42514"/>
    <lineage>
        <taxon>Eukaryota</taxon>
        <taxon>Metazoa</taxon>
        <taxon>Chordata</taxon>
        <taxon>Craniata</taxon>
        <taxon>Vertebrata</taxon>
        <taxon>Euteleostomi</taxon>
        <taxon>Actinopterygii</taxon>
        <taxon>Neopterygii</taxon>
        <taxon>Teleostei</taxon>
        <taxon>Ostariophysi</taxon>
        <taxon>Characiformes</taxon>
        <taxon>Characoidei</taxon>
        <taxon>Pygocentrus</taxon>
    </lineage>
</organism>
<keyword evidence="4" id="KW-1015">Disulfide bond</keyword>
<dbReference type="InterPro" id="IPR050160">
    <property type="entry name" value="MHC/Immunoglobulin"/>
</dbReference>
<sequence>MILILQLLLALSLSLRADGYNHYTVKDCITSSSDLSDLEYINTYYFNKDPYIQFNSTVGEFVGFTEFGVNNAERWNKGPEVQQERAELERYCKHNLPIYYSTILDKAVKPKIRLTSEKQASQGHPALLMCSAYGFYPPAIDVYWLRDGEKVTSDVVSTEEMADGNWYYQIHSHLEYTPTSGEKISCVVEHASSKKPIIVDWGGSFPDSDRDKIFIGASGFVLGIILSTAGFLYYKKKSPGQIRESSADIDPSGVLMSD</sequence>
<evidence type="ECO:0000313" key="10">
    <source>
        <dbReference type="Proteomes" id="UP001501920"/>
    </source>
</evidence>
<evidence type="ECO:0000256" key="5">
    <source>
        <dbReference type="ARBA" id="ARBA00023180"/>
    </source>
</evidence>
<feature type="domain" description="Ig-like" evidence="8">
    <location>
        <begin position="110"/>
        <end position="198"/>
    </location>
</feature>
<dbReference type="GO" id="GO:0006955">
    <property type="term" value="P:immune response"/>
    <property type="evidence" value="ECO:0007669"/>
    <property type="project" value="InterPro"/>
</dbReference>
<keyword evidence="7" id="KW-0732">Signal</keyword>
<dbReference type="InterPro" id="IPR014745">
    <property type="entry name" value="MHC_II_a/b_N"/>
</dbReference>
<dbReference type="InterPro" id="IPR000353">
    <property type="entry name" value="MHC_II_b_N"/>
</dbReference>
<accession>A0A3B4CIW1</accession>
<feature type="signal peptide" evidence="7">
    <location>
        <begin position="1"/>
        <end position="19"/>
    </location>
</feature>
<dbReference type="AlphaFoldDB" id="A0A3B4CIW1"/>
<dbReference type="Ensembl" id="ENSPNAT00000018232.2">
    <property type="protein sequence ID" value="ENSPNAP00000011310.2"/>
    <property type="gene ID" value="ENSPNAG00000023851.2"/>
</dbReference>
<protein>
    <recommendedName>
        <fullName evidence="8">Ig-like domain-containing protein</fullName>
    </recommendedName>
</protein>
<dbReference type="InterPro" id="IPR007110">
    <property type="entry name" value="Ig-like_dom"/>
</dbReference>
<dbReference type="InterPro" id="IPR036179">
    <property type="entry name" value="Ig-like_dom_sf"/>
</dbReference>
<reference evidence="9 10" key="1">
    <citation type="submission" date="2020-10" db="EMBL/GenBank/DDBJ databases">
        <title>Pygocentrus nattereri (red-bellied piranha) genome, fPygNat1, primary haplotype.</title>
        <authorList>
            <person name="Myers G."/>
            <person name="Meyer A."/>
            <person name="Karagic N."/>
            <person name="Pippel M."/>
            <person name="Winkler S."/>
            <person name="Tracey A."/>
            <person name="Wood J."/>
            <person name="Formenti G."/>
            <person name="Howe K."/>
            <person name="Fedrigo O."/>
            <person name="Jarvis E.D."/>
        </authorList>
    </citation>
    <scope>NUCLEOTIDE SEQUENCE [LARGE SCALE GENOMIC DNA]</scope>
</reference>
<evidence type="ECO:0000256" key="4">
    <source>
        <dbReference type="ARBA" id="ARBA00023157"/>
    </source>
</evidence>
<feature type="transmembrane region" description="Helical" evidence="6">
    <location>
        <begin position="213"/>
        <end position="234"/>
    </location>
</feature>
<keyword evidence="3 6" id="KW-1133">Transmembrane helix</keyword>
<evidence type="ECO:0000256" key="2">
    <source>
        <dbReference type="ARBA" id="ARBA00022692"/>
    </source>
</evidence>
<dbReference type="SUPFAM" id="SSF48726">
    <property type="entry name" value="Immunoglobulin"/>
    <property type="match status" value="1"/>
</dbReference>
<dbReference type="OMA" id="EYWNRQD"/>
<dbReference type="PANTHER" id="PTHR19944">
    <property type="entry name" value="MHC CLASS II-RELATED"/>
    <property type="match status" value="1"/>
</dbReference>
<dbReference type="SUPFAM" id="SSF54452">
    <property type="entry name" value="MHC antigen-recognition domain"/>
    <property type="match status" value="1"/>
</dbReference>
<dbReference type="STRING" id="42514.ENSPNAP00000011310"/>
<keyword evidence="10" id="KW-1185">Reference proteome</keyword>
<evidence type="ECO:0000259" key="8">
    <source>
        <dbReference type="PROSITE" id="PS50835"/>
    </source>
</evidence>
<evidence type="ECO:0000256" key="7">
    <source>
        <dbReference type="SAM" id="SignalP"/>
    </source>
</evidence>
<dbReference type="InterPro" id="IPR011162">
    <property type="entry name" value="MHC_I/II-like_Ag-recog"/>
</dbReference>
<dbReference type="GO" id="GO:0042613">
    <property type="term" value="C:MHC class II protein complex"/>
    <property type="evidence" value="ECO:0007669"/>
    <property type="project" value="InterPro"/>
</dbReference>
<dbReference type="Pfam" id="PF07654">
    <property type="entry name" value="C1-set"/>
    <property type="match status" value="1"/>
</dbReference>
<reference evidence="9" key="2">
    <citation type="submission" date="2025-08" db="UniProtKB">
        <authorList>
            <consortium name="Ensembl"/>
        </authorList>
    </citation>
    <scope>IDENTIFICATION</scope>
</reference>
<keyword evidence="5" id="KW-0325">Glycoprotein</keyword>
<keyword evidence="6" id="KW-0472">Membrane</keyword>
<evidence type="ECO:0000256" key="6">
    <source>
        <dbReference type="SAM" id="Phobius"/>
    </source>
</evidence>
<dbReference type="GeneTree" id="ENSGT00950000183127"/>
<comment type="subcellular location">
    <subcellularLocation>
        <location evidence="1">Membrane</location>
        <topology evidence="1">Single-pass type I membrane protein</topology>
    </subcellularLocation>
</comment>
<dbReference type="PANTHER" id="PTHR19944:SF99">
    <property type="entry name" value="HLA CLASS II HISTOCOMPATIBILITY ANTIGEN, DRB1 BETA CHAIN"/>
    <property type="match status" value="1"/>
</dbReference>
<evidence type="ECO:0000256" key="3">
    <source>
        <dbReference type="ARBA" id="ARBA00022989"/>
    </source>
</evidence>
<dbReference type="SMART" id="SM00921">
    <property type="entry name" value="MHC_II_beta"/>
    <property type="match status" value="1"/>
</dbReference>
<keyword evidence="2 6" id="KW-0812">Transmembrane</keyword>
<reference evidence="9" key="3">
    <citation type="submission" date="2025-09" db="UniProtKB">
        <authorList>
            <consortium name="Ensembl"/>
        </authorList>
    </citation>
    <scope>IDENTIFICATION</scope>
</reference>
<dbReference type="Proteomes" id="UP001501920">
    <property type="component" value="Chromosome 29"/>
</dbReference>
<evidence type="ECO:0000313" key="9">
    <source>
        <dbReference type="Ensembl" id="ENSPNAP00000011310.2"/>
    </source>
</evidence>
<feature type="chain" id="PRO_5043881950" description="Ig-like domain-containing protein" evidence="7">
    <location>
        <begin position="20"/>
        <end position="258"/>
    </location>
</feature>
<dbReference type="SMART" id="SM00407">
    <property type="entry name" value="IGc1"/>
    <property type="match status" value="1"/>
</dbReference>
<dbReference type="Pfam" id="PF00969">
    <property type="entry name" value="MHC_II_beta"/>
    <property type="match status" value="1"/>
</dbReference>
<name>A0A3B4CIW1_PYGNA</name>
<dbReference type="InterPro" id="IPR013783">
    <property type="entry name" value="Ig-like_fold"/>
</dbReference>
<proteinExistence type="predicted"/>
<dbReference type="Gene3D" id="3.10.320.10">
    <property type="entry name" value="Class II Histocompatibility Antigen, M Beta Chain, Chain B, domain 1"/>
    <property type="match status" value="1"/>
</dbReference>